<protein>
    <submittedName>
        <fullName evidence="1">HAD family hydrolase</fullName>
    </submittedName>
</protein>
<sequence>MPFFKAVLLDWVGTLIVPKWGPTRGRPRGASWIERSLTQVGWEASSAEVARISAALSAAGKRPDVAEGWAGADLSAAAHQESYLRWVMAAGLDCILAEAMYEALCDAVDNVFAVDVEPTLGALKAAGVKVAIVSDIHVDIRPGFAKAGLDTHVDDFVLSFERGACKPDPAIFRTALERLGVQPHETLMVGDRSGHDGAAVEAGITTLLVPPLTHATEKRLHLVLAACGVAGC</sequence>
<dbReference type="PRINTS" id="PR00413">
    <property type="entry name" value="HADHALOGNASE"/>
</dbReference>
<gene>
    <name evidence="1" type="ORF">DN069_30125</name>
</gene>
<dbReference type="InterPro" id="IPR036412">
    <property type="entry name" value="HAD-like_sf"/>
</dbReference>
<dbReference type="SUPFAM" id="SSF56784">
    <property type="entry name" value="HAD-like"/>
    <property type="match status" value="1"/>
</dbReference>
<dbReference type="AlphaFoldDB" id="A0A2X0JYE6"/>
<dbReference type="OrthoDB" id="3362560at2"/>
<dbReference type="PANTHER" id="PTHR46649:SF4">
    <property type="entry name" value="HALOACID DEHALOGENASE-LIKE HYDROLASE (HAD) SUPERFAMILY PROTEIN"/>
    <property type="match status" value="1"/>
</dbReference>
<dbReference type="Pfam" id="PF00702">
    <property type="entry name" value="Hydrolase"/>
    <property type="match status" value="1"/>
</dbReference>
<evidence type="ECO:0000313" key="2">
    <source>
        <dbReference type="Proteomes" id="UP000248889"/>
    </source>
</evidence>
<reference evidence="1 2" key="1">
    <citation type="submission" date="2018-06" db="EMBL/GenBank/DDBJ databases">
        <title>Streptacidiphilus pinicola sp. nov., isolated from pine grove soil.</title>
        <authorList>
            <person name="Roh S.G."/>
            <person name="Park S."/>
            <person name="Kim M.-K."/>
            <person name="Yun B.-R."/>
            <person name="Park J."/>
            <person name="Kim M.J."/>
            <person name="Kim Y.S."/>
            <person name="Kim S.B."/>
        </authorList>
    </citation>
    <scope>NUCLEOTIDE SEQUENCE [LARGE SCALE GENOMIC DNA]</scope>
    <source>
        <strain evidence="1 2">MMS16-CNU450</strain>
    </source>
</reference>
<dbReference type="GO" id="GO:0016787">
    <property type="term" value="F:hydrolase activity"/>
    <property type="evidence" value="ECO:0007669"/>
    <property type="project" value="UniProtKB-KW"/>
</dbReference>
<accession>A0A2X0JYE6</accession>
<dbReference type="RefSeq" id="WP_111506336.1">
    <property type="nucleotide sequence ID" value="NZ_QKYN01000130.1"/>
</dbReference>
<dbReference type="Gene3D" id="3.40.50.1000">
    <property type="entry name" value="HAD superfamily/HAD-like"/>
    <property type="match status" value="1"/>
</dbReference>
<evidence type="ECO:0000313" key="1">
    <source>
        <dbReference type="EMBL" id="RAG81975.1"/>
    </source>
</evidence>
<dbReference type="PANTHER" id="PTHR46649">
    <property type="match status" value="1"/>
</dbReference>
<dbReference type="InterPro" id="IPR023214">
    <property type="entry name" value="HAD_sf"/>
</dbReference>
<keyword evidence="2" id="KW-1185">Reference proteome</keyword>
<dbReference type="Proteomes" id="UP000248889">
    <property type="component" value="Unassembled WGS sequence"/>
</dbReference>
<dbReference type="NCBIfam" id="TIGR01509">
    <property type="entry name" value="HAD-SF-IA-v3"/>
    <property type="match status" value="1"/>
</dbReference>
<dbReference type="EMBL" id="QKYN01000130">
    <property type="protein sequence ID" value="RAG81975.1"/>
    <property type="molecule type" value="Genomic_DNA"/>
</dbReference>
<name>A0A2X0JYE6_9ACTN</name>
<proteinExistence type="predicted"/>
<comment type="caution">
    <text evidence="1">The sequence shown here is derived from an EMBL/GenBank/DDBJ whole genome shotgun (WGS) entry which is preliminary data.</text>
</comment>
<keyword evidence="1" id="KW-0378">Hydrolase</keyword>
<dbReference type="NCBIfam" id="TIGR01549">
    <property type="entry name" value="HAD-SF-IA-v1"/>
    <property type="match status" value="1"/>
</dbReference>
<organism evidence="1 2">
    <name type="scientific">Streptacidiphilus pinicola</name>
    <dbReference type="NCBI Taxonomy" id="2219663"/>
    <lineage>
        <taxon>Bacteria</taxon>
        <taxon>Bacillati</taxon>
        <taxon>Actinomycetota</taxon>
        <taxon>Actinomycetes</taxon>
        <taxon>Kitasatosporales</taxon>
        <taxon>Streptomycetaceae</taxon>
        <taxon>Streptacidiphilus</taxon>
    </lineage>
</organism>
<dbReference type="InterPro" id="IPR006439">
    <property type="entry name" value="HAD-SF_hydro_IA"/>
</dbReference>